<evidence type="ECO:0000313" key="3">
    <source>
        <dbReference type="Proteomes" id="UP000074072"/>
    </source>
</evidence>
<evidence type="ECO:0000313" key="2">
    <source>
        <dbReference type="EMBL" id="KTT97321.1"/>
    </source>
</evidence>
<accession>A0A147IPP6</accession>
<feature type="region of interest" description="Disordered" evidence="1">
    <location>
        <begin position="230"/>
        <end position="251"/>
    </location>
</feature>
<dbReference type="Proteomes" id="UP000074072">
    <property type="component" value="Unassembled WGS sequence"/>
</dbReference>
<dbReference type="EMBL" id="LDTE01000086">
    <property type="protein sequence ID" value="KTT97321.1"/>
    <property type="molecule type" value="Genomic_DNA"/>
</dbReference>
<comment type="caution">
    <text evidence="2">The sequence shown here is derived from an EMBL/GenBank/DDBJ whole genome shotgun (WGS) entry which is preliminary data.</text>
</comment>
<dbReference type="PATRIC" id="fig|33051.4.peg.3605"/>
<protein>
    <submittedName>
        <fullName evidence="2">Uncharacterized protein</fullName>
    </submittedName>
</protein>
<gene>
    <name evidence="2" type="ORF">SB4_13620</name>
</gene>
<sequence>MPNTIAPNNDQSPVLRAHTASAGPADAVTRILCLSALAAALAWAVSVGVAEWRVQRLVADRVAQASGQTVFPAADLLGQTKPLPPRGALSRGLMKATAAFGSTGALRQSLIVAARRDIEQALRARPIWPAALVGQVFLDYVDGGVASPGAHRSLAASYRTAPFLPEEGEWRVRFGLAAWPWLTADVRQAILDEGVWQAELSPTRFEAMTQAFRETPAAAAFRARLLRHGDHVPPSMSSTALRGLGGAPSER</sequence>
<dbReference type="AlphaFoldDB" id="A0A147IPP6"/>
<reference evidence="2 3" key="1">
    <citation type="journal article" date="2016" name="Front. Microbiol.">
        <title>Genomic Resource of Rice Seed Associated Bacteria.</title>
        <authorList>
            <person name="Midha S."/>
            <person name="Bansal K."/>
            <person name="Sharma S."/>
            <person name="Kumar N."/>
            <person name="Patil P.P."/>
            <person name="Chaudhry V."/>
            <person name="Patil P.B."/>
        </authorList>
    </citation>
    <scope>NUCLEOTIDE SEQUENCE [LARGE SCALE GENOMIC DNA]</scope>
    <source>
        <strain evidence="2 3">SB4</strain>
    </source>
</reference>
<name>A0A147IPP6_9SPHN</name>
<evidence type="ECO:0000256" key="1">
    <source>
        <dbReference type="SAM" id="MobiDB-lite"/>
    </source>
</evidence>
<organism evidence="2 3">
    <name type="scientific">Sphingomonas sanguinis</name>
    <dbReference type="NCBI Taxonomy" id="33051"/>
    <lineage>
        <taxon>Bacteria</taxon>
        <taxon>Pseudomonadati</taxon>
        <taxon>Pseudomonadota</taxon>
        <taxon>Alphaproteobacteria</taxon>
        <taxon>Sphingomonadales</taxon>
        <taxon>Sphingomonadaceae</taxon>
        <taxon>Sphingomonas</taxon>
    </lineage>
</organism>
<proteinExistence type="predicted"/>